<dbReference type="Proteomes" id="UP000266861">
    <property type="component" value="Unassembled WGS sequence"/>
</dbReference>
<dbReference type="OrthoDB" id="2407615at2759"/>
<dbReference type="EMBL" id="PQFF01000092">
    <property type="protein sequence ID" value="RHZ83209.1"/>
    <property type="molecule type" value="Genomic_DNA"/>
</dbReference>
<keyword evidence="2" id="KW-1185">Reference proteome</keyword>
<dbReference type="AlphaFoldDB" id="A0A397J4G6"/>
<comment type="caution">
    <text evidence="1">The sequence shown here is derived from an EMBL/GenBank/DDBJ whole genome shotgun (WGS) entry which is preliminary data.</text>
</comment>
<gene>
    <name evidence="1" type="ORF">Glove_99g342</name>
</gene>
<name>A0A397J4G6_9GLOM</name>
<evidence type="ECO:0000313" key="2">
    <source>
        <dbReference type="Proteomes" id="UP000266861"/>
    </source>
</evidence>
<protein>
    <submittedName>
        <fullName evidence="1">Uncharacterized protein</fullName>
    </submittedName>
</protein>
<proteinExistence type="predicted"/>
<evidence type="ECO:0000313" key="1">
    <source>
        <dbReference type="EMBL" id="RHZ83209.1"/>
    </source>
</evidence>
<sequence length="377" mass="44516">MNMLKSFVKLNWDIDIKIFAQCQGYRTENQKGFFKKCADYYKSWDSICNIYRHAMACELMWPYIISTENLSVEDYLIWAQNQTDATYQLKYEQIFYYLQAIINFRTGVRTNRFLLKMAARRTFAPIWSARRHPIYRLIEITDEEQMLRLHPEVYTVIEQKSVISRSGFTNQHQGLDAILKEINKTIKSLIPPIPTQRHWEIAARSCTKFMKLRATFFETIGYSNNESYGPRSCPNFTTESFRFRVQIRKAKFLSPNNVDNIFQSMNGEYILSEEMKRFSEIAREKRIEFIKVTLIEKRTPKTWQPIPITQEEANVLRSETALTRSQIISIISSLIPSLNNSDQLRFKGFTNKTRDELIVILQEVRDLLAGNNLHEEM</sequence>
<reference evidence="1 2" key="1">
    <citation type="submission" date="2018-08" db="EMBL/GenBank/DDBJ databases">
        <title>Genome and evolution of the arbuscular mycorrhizal fungus Diversispora epigaea (formerly Glomus versiforme) and its bacterial endosymbionts.</title>
        <authorList>
            <person name="Sun X."/>
            <person name="Fei Z."/>
            <person name="Harrison M."/>
        </authorList>
    </citation>
    <scope>NUCLEOTIDE SEQUENCE [LARGE SCALE GENOMIC DNA]</scope>
    <source>
        <strain evidence="1 2">IT104</strain>
    </source>
</reference>
<accession>A0A397J4G6</accession>
<organism evidence="1 2">
    <name type="scientific">Diversispora epigaea</name>
    <dbReference type="NCBI Taxonomy" id="1348612"/>
    <lineage>
        <taxon>Eukaryota</taxon>
        <taxon>Fungi</taxon>
        <taxon>Fungi incertae sedis</taxon>
        <taxon>Mucoromycota</taxon>
        <taxon>Glomeromycotina</taxon>
        <taxon>Glomeromycetes</taxon>
        <taxon>Diversisporales</taxon>
        <taxon>Diversisporaceae</taxon>
        <taxon>Diversispora</taxon>
    </lineage>
</organism>